<feature type="binding site" evidence="19">
    <location>
        <position position="1342"/>
    </location>
    <ligand>
        <name>ATP</name>
        <dbReference type="ChEBI" id="CHEBI:30616"/>
    </ligand>
</feature>
<keyword evidence="15" id="KW-1015">Disulfide bond</keyword>
<dbReference type="GO" id="GO:0016020">
    <property type="term" value="C:membrane"/>
    <property type="evidence" value="ECO:0007669"/>
    <property type="project" value="UniProtKB-SubCell"/>
</dbReference>
<evidence type="ECO:0000256" key="14">
    <source>
        <dbReference type="ARBA" id="ARBA00023136"/>
    </source>
</evidence>
<dbReference type="GO" id="GO:0004674">
    <property type="term" value="F:protein serine/threonine kinase activity"/>
    <property type="evidence" value="ECO:0007669"/>
    <property type="project" value="UniProtKB-KW"/>
</dbReference>
<dbReference type="SMART" id="SM00220">
    <property type="entry name" value="S_TKc"/>
    <property type="match status" value="2"/>
</dbReference>
<evidence type="ECO:0000256" key="9">
    <source>
        <dbReference type="ARBA" id="ARBA00022777"/>
    </source>
</evidence>
<dbReference type="InterPro" id="IPR025287">
    <property type="entry name" value="WAK_GUB"/>
</dbReference>
<dbReference type="InterPro" id="IPR011009">
    <property type="entry name" value="Kinase-like_dom_sf"/>
</dbReference>
<keyword evidence="14 22" id="KW-0472">Membrane</keyword>
<evidence type="ECO:0000256" key="12">
    <source>
        <dbReference type="ARBA" id="ARBA00022989"/>
    </source>
</evidence>
<dbReference type="InterPro" id="IPR017853">
    <property type="entry name" value="GH"/>
</dbReference>
<keyword evidence="8 19" id="KW-0547">Nucleotide-binding</keyword>
<dbReference type="InterPro" id="IPR032872">
    <property type="entry name" value="WAK_assoc_C"/>
</dbReference>
<keyword evidence="9" id="KW-0418">Kinase</keyword>
<keyword evidence="5" id="KW-0808">Transferase</keyword>
<evidence type="ECO:0000256" key="1">
    <source>
        <dbReference type="ARBA" id="ARBA00000822"/>
    </source>
</evidence>
<dbReference type="FunFam" id="3.20.20.80:FF:000015">
    <property type="entry name" value="Acidic endochitinase SE2"/>
    <property type="match status" value="1"/>
</dbReference>
<evidence type="ECO:0000256" key="21">
    <source>
        <dbReference type="SAM" id="MobiDB-lite"/>
    </source>
</evidence>
<evidence type="ECO:0000256" key="19">
    <source>
        <dbReference type="PROSITE-ProRule" id="PRU10141"/>
    </source>
</evidence>
<evidence type="ECO:0000256" key="17">
    <source>
        <dbReference type="ARBA" id="ARBA00023295"/>
    </source>
</evidence>
<dbReference type="InterPro" id="IPR001223">
    <property type="entry name" value="Glyco_hydro18_cat"/>
</dbReference>
<dbReference type="PROSITE" id="PS51910">
    <property type="entry name" value="GH18_2"/>
    <property type="match status" value="1"/>
</dbReference>
<evidence type="ECO:0000259" key="24">
    <source>
        <dbReference type="PROSITE" id="PS50011"/>
    </source>
</evidence>
<dbReference type="InterPro" id="IPR045321">
    <property type="entry name" value="Cts1-like"/>
</dbReference>
<keyword evidence="11 19" id="KW-0067">ATP-binding</keyword>
<reference evidence="26" key="1">
    <citation type="submission" date="2015-04" db="UniProtKB">
        <authorList>
            <consortium name="EnsemblPlants"/>
        </authorList>
    </citation>
    <scope>IDENTIFICATION</scope>
</reference>
<dbReference type="STRING" id="40149.A0A0E0C6F3"/>
<evidence type="ECO:0000256" key="3">
    <source>
        <dbReference type="ARBA" id="ARBA00012729"/>
    </source>
</evidence>
<evidence type="ECO:0000256" key="6">
    <source>
        <dbReference type="ARBA" id="ARBA00022692"/>
    </source>
</evidence>
<dbReference type="PROSITE" id="PS01095">
    <property type="entry name" value="GH18_1"/>
    <property type="match status" value="1"/>
</dbReference>
<evidence type="ECO:0000256" key="23">
    <source>
        <dbReference type="SAM" id="SignalP"/>
    </source>
</evidence>
<feature type="region of interest" description="Disordered" evidence="21">
    <location>
        <begin position="1275"/>
        <end position="1300"/>
    </location>
</feature>
<keyword evidence="18" id="KW-0119">Carbohydrate metabolism</keyword>
<feature type="domain" description="GH18" evidence="25">
    <location>
        <begin position="953"/>
        <end position="1240"/>
    </location>
</feature>
<keyword evidence="6 22" id="KW-0812">Transmembrane</keyword>
<dbReference type="FunFam" id="3.30.200.20:FF:000178">
    <property type="entry name" value="serine/threonine-protein kinase PBS1-like"/>
    <property type="match status" value="1"/>
</dbReference>
<feature type="transmembrane region" description="Helical" evidence="22">
    <location>
        <begin position="1246"/>
        <end position="1267"/>
    </location>
</feature>
<dbReference type="GO" id="GO:0006032">
    <property type="term" value="P:chitin catabolic process"/>
    <property type="evidence" value="ECO:0007669"/>
    <property type="project" value="UniProtKB-KW"/>
</dbReference>
<dbReference type="PROSITE" id="PS50011">
    <property type="entry name" value="PROTEIN_KINASE_DOM"/>
    <property type="match status" value="2"/>
</dbReference>
<feature type="binding site" evidence="19">
    <location>
        <position position="630"/>
    </location>
    <ligand>
        <name>ATP</name>
        <dbReference type="ChEBI" id="CHEBI:30616"/>
    </ligand>
</feature>
<keyword evidence="17 20" id="KW-0326">Glycosidase</keyword>
<evidence type="ECO:0000256" key="15">
    <source>
        <dbReference type="ARBA" id="ARBA00023157"/>
    </source>
</evidence>
<dbReference type="FunFam" id="1.10.510.10:FF:000590">
    <property type="entry name" value="PR5-like receptor kinase"/>
    <property type="match status" value="1"/>
</dbReference>
<dbReference type="InterPro" id="IPR008271">
    <property type="entry name" value="Ser/Thr_kinase_AS"/>
</dbReference>
<dbReference type="InterPro" id="IPR001245">
    <property type="entry name" value="Ser-Thr/Tyr_kinase_cat_dom"/>
</dbReference>
<dbReference type="InterPro" id="IPR017441">
    <property type="entry name" value="Protein_kinase_ATP_BS"/>
</dbReference>
<dbReference type="InterPro" id="IPR045874">
    <property type="entry name" value="LRK10/LRL21-25-like"/>
</dbReference>
<dbReference type="Gramene" id="OMERI01G25010.2">
    <property type="protein sequence ID" value="OMERI01G25010.2"/>
    <property type="gene ID" value="OMERI01G25010"/>
</dbReference>
<evidence type="ECO:0000259" key="25">
    <source>
        <dbReference type="PROSITE" id="PS51910"/>
    </source>
</evidence>
<evidence type="ECO:0000256" key="11">
    <source>
        <dbReference type="ARBA" id="ARBA00022840"/>
    </source>
</evidence>
<reference evidence="26" key="2">
    <citation type="submission" date="2018-05" db="EMBL/GenBank/DDBJ databases">
        <title>OmerRS3 (Oryza meridionalis Reference Sequence Version 3).</title>
        <authorList>
            <person name="Zhang J."/>
            <person name="Kudrna D."/>
            <person name="Lee S."/>
            <person name="Talag J."/>
            <person name="Welchert J."/>
            <person name="Wing R.A."/>
        </authorList>
    </citation>
    <scope>NUCLEOTIDE SEQUENCE [LARGE SCALE GENOMIC DNA]</scope>
    <source>
        <strain evidence="26">cv. OR44</strain>
    </source>
</reference>
<keyword evidence="4" id="KW-0723">Serine/threonine-protein kinase</keyword>
<comment type="catalytic activity">
    <reaction evidence="1">
        <text>Random endo-hydrolysis of N-acetyl-beta-D-glucosaminide (1-&gt;4)-beta-linkages in chitin and chitodextrins.</text>
        <dbReference type="EC" id="3.2.1.14"/>
    </reaction>
</comment>
<dbReference type="CDD" id="cd02877">
    <property type="entry name" value="GH18_hevamine_XipI_class_III"/>
    <property type="match status" value="1"/>
</dbReference>
<protein>
    <recommendedName>
        <fullName evidence="3">chitinase</fullName>
        <ecNumber evidence="3">3.2.1.14</ecNumber>
    </recommendedName>
</protein>
<dbReference type="GO" id="GO:0030247">
    <property type="term" value="F:polysaccharide binding"/>
    <property type="evidence" value="ECO:0007669"/>
    <property type="project" value="InterPro"/>
</dbReference>
<dbReference type="HOGENOM" id="CLU_000288_185_6_1"/>
<keyword evidence="10 20" id="KW-0378">Hydrolase</keyword>
<feature type="signal peptide" evidence="23">
    <location>
        <begin position="1"/>
        <end position="23"/>
    </location>
</feature>
<dbReference type="Pfam" id="PF13947">
    <property type="entry name" value="GUB_WAK_bind"/>
    <property type="match status" value="2"/>
</dbReference>
<dbReference type="SUPFAM" id="SSF51445">
    <property type="entry name" value="(Trans)glycosidases"/>
    <property type="match status" value="1"/>
</dbReference>
<proteinExistence type="predicted"/>
<dbReference type="InterPro" id="IPR001579">
    <property type="entry name" value="Glyco_hydro_18_chit_AS"/>
</dbReference>
<dbReference type="EnsemblPlants" id="OMERI01G25010.2">
    <property type="protein sequence ID" value="OMERI01G25010.2"/>
    <property type="gene ID" value="OMERI01G25010"/>
</dbReference>
<evidence type="ECO:0000256" key="5">
    <source>
        <dbReference type="ARBA" id="ARBA00022679"/>
    </source>
</evidence>
<dbReference type="Gene3D" id="1.10.510.10">
    <property type="entry name" value="Transferase(Phosphotransferase) domain 1"/>
    <property type="match status" value="2"/>
</dbReference>
<dbReference type="Gene3D" id="3.20.20.80">
    <property type="entry name" value="Glycosidases"/>
    <property type="match status" value="1"/>
</dbReference>
<evidence type="ECO:0000313" key="26">
    <source>
        <dbReference type="EnsemblPlants" id="OMERI01G25010.2"/>
    </source>
</evidence>
<evidence type="ECO:0000256" key="20">
    <source>
        <dbReference type="RuleBase" id="RU000489"/>
    </source>
</evidence>
<keyword evidence="16" id="KW-0325">Glycoprotein</keyword>
<dbReference type="Pfam" id="PF07714">
    <property type="entry name" value="PK_Tyr_Ser-Thr"/>
    <property type="match status" value="2"/>
</dbReference>
<organism evidence="26">
    <name type="scientific">Oryza meridionalis</name>
    <dbReference type="NCBI Taxonomy" id="40149"/>
    <lineage>
        <taxon>Eukaryota</taxon>
        <taxon>Viridiplantae</taxon>
        <taxon>Streptophyta</taxon>
        <taxon>Embryophyta</taxon>
        <taxon>Tracheophyta</taxon>
        <taxon>Spermatophyta</taxon>
        <taxon>Magnoliopsida</taxon>
        <taxon>Liliopsida</taxon>
        <taxon>Poales</taxon>
        <taxon>Poaceae</taxon>
        <taxon>BOP clade</taxon>
        <taxon>Oryzoideae</taxon>
        <taxon>Oryzeae</taxon>
        <taxon>Oryzinae</taxon>
        <taxon>Oryza</taxon>
    </lineage>
</organism>
<evidence type="ECO:0000256" key="4">
    <source>
        <dbReference type="ARBA" id="ARBA00022527"/>
    </source>
</evidence>
<comment type="subcellular location">
    <subcellularLocation>
        <location evidence="2">Membrane</location>
        <topology evidence="2">Single-pass type I membrane protein</topology>
    </subcellularLocation>
</comment>
<keyword evidence="27" id="KW-1185">Reference proteome</keyword>
<evidence type="ECO:0000256" key="7">
    <source>
        <dbReference type="ARBA" id="ARBA00022729"/>
    </source>
</evidence>
<feature type="domain" description="Protein kinase" evidence="24">
    <location>
        <begin position="1314"/>
        <end position="1595"/>
    </location>
</feature>
<dbReference type="InterPro" id="IPR000719">
    <property type="entry name" value="Prot_kinase_dom"/>
</dbReference>
<dbReference type="GO" id="GO:0008843">
    <property type="term" value="F:endochitinase activity"/>
    <property type="evidence" value="ECO:0007669"/>
    <property type="project" value="UniProtKB-EC"/>
</dbReference>
<name>A0A0E0C6F3_9ORYZ</name>
<evidence type="ECO:0000256" key="16">
    <source>
        <dbReference type="ARBA" id="ARBA00023180"/>
    </source>
</evidence>
<keyword evidence="7 23" id="KW-0732">Signal</keyword>
<evidence type="ECO:0000256" key="8">
    <source>
        <dbReference type="ARBA" id="ARBA00022741"/>
    </source>
</evidence>
<evidence type="ECO:0000256" key="18">
    <source>
        <dbReference type="ARBA" id="ARBA00023326"/>
    </source>
</evidence>
<keyword evidence="13" id="KW-0146">Chitin degradation</keyword>
<dbReference type="Pfam" id="PF14380">
    <property type="entry name" value="WAK_assoc"/>
    <property type="match status" value="2"/>
</dbReference>
<dbReference type="FunFam" id="3.30.200.20:FF:000644">
    <property type="entry name" value="Suppressor of npr1-1 constitutive 4"/>
    <property type="match status" value="1"/>
</dbReference>
<dbReference type="GO" id="GO:0000272">
    <property type="term" value="P:polysaccharide catabolic process"/>
    <property type="evidence" value="ECO:0007669"/>
    <property type="project" value="UniProtKB-KW"/>
</dbReference>
<evidence type="ECO:0000256" key="22">
    <source>
        <dbReference type="SAM" id="Phobius"/>
    </source>
</evidence>
<dbReference type="Gene3D" id="3.30.200.20">
    <property type="entry name" value="Phosphorylase Kinase, domain 1"/>
    <property type="match status" value="2"/>
</dbReference>
<evidence type="ECO:0000256" key="2">
    <source>
        <dbReference type="ARBA" id="ARBA00004479"/>
    </source>
</evidence>
<dbReference type="PROSITE" id="PS00108">
    <property type="entry name" value="PROTEIN_KINASE_ST"/>
    <property type="match status" value="1"/>
</dbReference>
<evidence type="ECO:0000256" key="13">
    <source>
        <dbReference type="ARBA" id="ARBA00023024"/>
    </source>
</evidence>
<feature type="chain" id="PRO_5002355402" description="chitinase" evidence="23">
    <location>
        <begin position="24"/>
        <end position="1603"/>
    </location>
</feature>
<keyword evidence="18" id="KW-0624">Polysaccharide degradation</keyword>
<dbReference type="Proteomes" id="UP000008021">
    <property type="component" value="Chromosome 1"/>
</dbReference>
<sequence>MALPPRLLPFFLLIGVHASVSHGSPLPPTYNTSICSKSYECGGVNISYPFYLSNATDYYTRFSCGYTDLKIFCSRDRPGRNETPTILLGGDNYTVLNIIYDSQTIVLADTDVLRGGSCPRVRHNFTFGQAYEWLQYTGSPDNLTFFFGCNLVPLPPMDSGLTRFADKNQINCKDFSNWPDGGDSFVFTSVELEAPMEYELASRCRQVIVVPVNGSILNSSNQSALPSGGYGEVLNKGFELAWNSSNYEQCYLCEQSRGYCSYSQNRAFLGCLCSDGKLAMLLSLCSRLLPLLLLLVAASHGDASDDTYDTSMCLQETTTCGDVSIRYPFYFSDKTGYINGSSNSYCGYPGLAIDCDDGKPILQLNGAEKYKVNYINVGSITNVSLVDQEVVDDSSGCPRVDHNVTFAQGSWLFFPAGMSLDYLVFFLGCSFPNLFLPPENIDPITCSFIGLIGPSYVLPKDQVPPGNWSQFCKTFEVPVVKYQQMDPKGDAWRKGGYGQVLRQGFLLSVNDSRRPPNCTQCEESKGRCGFSQDGEFIGCLCPNGRMCSLRRFKPREEKKTFLKKYRHRRISKGTPRIESFLQRNGTLHPKRYTYTEVKRVTKSFAEKLGHGGFGAVYKGNLSDGRQVAVKMLKDSKGDGEEFINEVASISRTSHVNVVSLLGFCLHRSKRALIYEYMPNGSLERYAFRKNSKGELSLTWEKLFDVAVGIARGLEYLHRGCSTRIVHFDIKPHNILLDQEFCPKISDFGMAKLCANKESIVSIAGARGTIGYIAPEVYSKQFGAITSKSDVYSYGMMILEMVGARERNIDANSESSSHYFPQWIYEHLDEYCISSSEIDGETTELVRKMVVVALWCIQVVPTNRPTMTRVVEMLEGSTGGLELPPKKFTVRRRPNRFRSQGPATAVAQDAASAEKASAAGCIRRVEGDGLLCFLASVLLSMSTVDLAMAASGGANIAVYWGQNGSEGTLGETCGTGLYAYVNLAFLSTFGAGRAPVLNLADHCDAPSGTCASLAADIASCQVAGVKVLLSIGGGALGYNLSSPSDARDLAAYLWDNFLGGEGATGAPRPLGDAVLDGVDFDIESPSRFYDDLARNLASLYTRAPRPPRWGKTTYLLTAAPQCPYPDASLAAALATGLFDHVWVQFYNNPPCQYAAAPGDASALRSAWQQWTAGLPASTVFLGLPASLEAANSGFVDADTLASQVLPMVEGAANYGGIMLWSRSYDKDSSFSVKLQAALQNRNKPTDIIAGVFAGVLLLFLLLITYFLCHKKHHGHGQHPPVQELTTPPKPEPSQKKQRAQHLKRYSYSEVERMTKTFAHKIGQGNYGDVYKGNLCDGHQIVVKLLKNCRGNDKEFLNEVASIGTISHANVVPLLGFCLQGTARALIYEYMPNGSLETYAFSNDDSIEENYSLWIYWEKLYEIAIGVARGLEFLHGSSNANIMHLKIKTRNILLDQELCPKISDFGVANLCLWKESKKSAQNARGRDGYDAPEVVSRKFGAVSSKSDVYSYGVMVLEMIRAKRRINVGADTTTKYFAQWLYDHLDQFCNSISDISDETRESVRRIIIVGLWCIQAAPANRPSMSRVVKMLESSSTKMDLPRKSIE</sequence>
<dbReference type="GO" id="GO:0005524">
    <property type="term" value="F:ATP binding"/>
    <property type="evidence" value="ECO:0007669"/>
    <property type="project" value="UniProtKB-UniRule"/>
</dbReference>
<evidence type="ECO:0000256" key="10">
    <source>
        <dbReference type="ARBA" id="ARBA00022801"/>
    </source>
</evidence>
<dbReference type="SUPFAM" id="SSF56112">
    <property type="entry name" value="Protein kinase-like (PK-like)"/>
    <property type="match status" value="2"/>
</dbReference>
<feature type="domain" description="Protein kinase" evidence="24">
    <location>
        <begin position="602"/>
        <end position="880"/>
    </location>
</feature>
<dbReference type="Pfam" id="PF00704">
    <property type="entry name" value="Glyco_hydro_18"/>
    <property type="match status" value="1"/>
</dbReference>
<evidence type="ECO:0000313" key="27">
    <source>
        <dbReference type="Proteomes" id="UP000008021"/>
    </source>
</evidence>
<dbReference type="EC" id="3.2.1.14" evidence="3"/>
<keyword evidence="12 22" id="KW-1133">Transmembrane helix</keyword>
<accession>A0A0E0C6F3</accession>
<dbReference type="PANTHER" id="PTHR27009">
    <property type="entry name" value="RUST RESISTANCE KINASE LR10-RELATED"/>
    <property type="match status" value="1"/>
</dbReference>
<dbReference type="PROSITE" id="PS00107">
    <property type="entry name" value="PROTEIN_KINASE_ATP"/>
    <property type="match status" value="2"/>
</dbReference>